<dbReference type="EMBL" id="JARBJD010000322">
    <property type="protein sequence ID" value="KAK2943908.1"/>
    <property type="molecule type" value="Genomic_DNA"/>
</dbReference>
<evidence type="ECO:0000313" key="8">
    <source>
        <dbReference type="Proteomes" id="UP001281761"/>
    </source>
</evidence>
<evidence type="ECO:0000256" key="2">
    <source>
        <dbReference type="ARBA" id="ARBA00023163"/>
    </source>
</evidence>
<comment type="similarity">
    <text evidence="4">Belongs to the archaeal Rpo5/eukaryotic RPB5 RNA polymerase subunit family.</text>
</comment>
<organism evidence="7 8">
    <name type="scientific">Blattamonas nauphoetae</name>
    <dbReference type="NCBI Taxonomy" id="2049346"/>
    <lineage>
        <taxon>Eukaryota</taxon>
        <taxon>Metamonada</taxon>
        <taxon>Preaxostyla</taxon>
        <taxon>Oxymonadida</taxon>
        <taxon>Blattamonas</taxon>
    </lineage>
</organism>
<dbReference type="SUPFAM" id="SSF53036">
    <property type="entry name" value="Eukaryotic RPB5 N-terminal domain"/>
    <property type="match status" value="1"/>
</dbReference>
<feature type="domain" description="RNA polymerase subunit H/Rpb5 C-terminal" evidence="5">
    <location>
        <begin position="131"/>
        <end position="203"/>
    </location>
</feature>
<dbReference type="PANTHER" id="PTHR10535">
    <property type="entry name" value="DNA-DIRECTED RNA POLYMERASES I, II, AND III SUBUNIT RPABC1"/>
    <property type="match status" value="1"/>
</dbReference>
<keyword evidence="3" id="KW-0539">Nucleus</keyword>
<evidence type="ECO:0000259" key="5">
    <source>
        <dbReference type="Pfam" id="PF01191"/>
    </source>
</evidence>
<reference evidence="7 8" key="1">
    <citation type="journal article" date="2022" name="bioRxiv">
        <title>Genomics of Preaxostyla Flagellates Illuminates Evolutionary Transitions and the Path Towards Mitochondrial Loss.</title>
        <authorList>
            <person name="Novak L.V.F."/>
            <person name="Treitli S.C."/>
            <person name="Pyrih J."/>
            <person name="Halakuc P."/>
            <person name="Pipaliya S.V."/>
            <person name="Vacek V."/>
            <person name="Brzon O."/>
            <person name="Soukal P."/>
            <person name="Eme L."/>
            <person name="Dacks J.B."/>
            <person name="Karnkowska A."/>
            <person name="Elias M."/>
            <person name="Hampl V."/>
        </authorList>
    </citation>
    <scope>NUCLEOTIDE SEQUENCE [LARGE SCALE GENOMIC DNA]</scope>
    <source>
        <strain evidence="7">NAU3</strain>
        <tissue evidence="7">Gut</tissue>
    </source>
</reference>
<dbReference type="SUPFAM" id="SSF55287">
    <property type="entry name" value="RPB5-like RNA polymerase subunit"/>
    <property type="match status" value="1"/>
</dbReference>
<feature type="domain" description="RNA polymerase Rpb5 N-terminal" evidence="6">
    <location>
        <begin position="7"/>
        <end position="88"/>
    </location>
</feature>
<evidence type="ECO:0000313" key="7">
    <source>
        <dbReference type="EMBL" id="KAK2943908.1"/>
    </source>
</evidence>
<keyword evidence="2" id="KW-0804">Transcription</keyword>
<evidence type="ECO:0000256" key="4">
    <source>
        <dbReference type="ARBA" id="ARBA00025765"/>
    </source>
</evidence>
<evidence type="ECO:0000259" key="6">
    <source>
        <dbReference type="Pfam" id="PF03871"/>
    </source>
</evidence>
<name>A0ABQ9WX70_9EUKA</name>
<sequence>MTDVNSAEHLYRVQKTVWEMLNDRGYDVSPIFLEKTLDEFKEEYSDIPDRNSLTILAVRKVTQDKLFVFFLEDEKVNAQSLRHCQERMLQQEVRHSILVLKGTMTSFAKNYIAELQSKLLIEWFQENQLLINVTRHTLVPPHFPLSDEEKKALLDRYKVKENQLPRISPEDPIARYFGLKRGQVVKIVRPSETAGRYVTYRLVF</sequence>
<evidence type="ECO:0000256" key="3">
    <source>
        <dbReference type="ARBA" id="ARBA00023242"/>
    </source>
</evidence>
<gene>
    <name evidence="7" type="ORF">BLNAU_21163</name>
</gene>
<keyword evidence="8" id="KW-1185">Reference proteome</keyword>
<comment type="caution">
    <text evidence="7">The sequence shown here is derived from an EMBL/GenBank/DDBJ whole genome shotgun (WGS) entry which is preliminary data.</text>
</comment>
<dbReference type="Gene3D" id="3.40.1340.10">
    <property type="entry name" value="RNA polymerase, Rpb5, N-terminal domain"/>
    <property type="match status" value="1"/>
</dbReference>
<dbReference type="InterPro" id="IPR005571">
    <property type="entry name" value="RNA_pol_Rpb5_N"/>
</dbReference>
<proteinExistence type="inferred from homology"/>
<dbReference type="InterPro" id="IPR000783">
    <property type="entry name" value="RNA_pol_subH/Rpb5_C"/>
</dbReference>
<evidence type="ECO:0000256" key="1">
    <source>
        <dbReference type="ARBA" id="ARBA00004123"/>
    </source>
</evidence>
<protein>
    <submittedName>
        <fullName evidence="7">DNA-directed RNA polymerases II and IV subunit 5A</fullName>
    </submittedName>
</protein>
<dbReference type="Gene3D" id="3.90.940.20">
    <property type="entry name" value="RPB5-like RNA polymerase subunit"/>
    <property type="match status" value="1"/>
</dbReference>
<dbReference type="PIRSF" id="PIRSF000747">
    <property type="entry name" value="RPB5"/>
    <property type="match status" value="1"/>
</dbReference>
<dbReference type="GO" id="GO:0000428">
    <property type="term" value="C:DNA-directed RNA polymerase complex"/>
    <property type="evidence" value="ECO:0007669"/>
    <property type="project" value="UniProtKB-KW"/>
</dbReference>
<dbReference type="Pfam" id="PF01191">
    <property type="entry name" value="RNA_pol_Rpb5_C"/>
    <property type="match status" value="1"/>
</dbReference>
<dbReference type="InterPro" id="IPR036710">
    <property type="entry name" value="RNA_pol_Rpb5_N_sf"/>
</dbReference>
<accession>A0ABQ9WX70</accession>
<keyword evidence="7" id="KW-0240">DNA-directed RNA polymerase</keyword>
<dbReference type="Pfam" id="PF03871">
    <property type="entry name" value="RNA_pol_Rpb5_N"/>
    <property type="match status" value="1"/>
</dbReference>
<dbReference type="HAMAP" id="MF_00025">
    <property type="entry name" value="RNApol_Rpo5_RPB5"/>
    <property type="match status" value="1"/>
</dbReference>
<dbReference type="PANTHER" id="PTHR10535:SF0">
    <property type="entry name" value="DNA-DIRECTED RNA POLYMERASES I, II, AND III SUBUNIT RPABC1"/>
    <property type="match status" value="1"/>
</dbReference>
<dbReference type="InterPro" id="IPR035913">
    <property type="entry name" value="RPB5-like_sf"/>
</dbReference>
<dbReference type="Proteomes" id="UP001281761">
    <property type="component" value="Unassembled WGS sequence"/>
</dbReference>
<dbReference type="NCBIfam" id="NF007129">
    <property type="entry name" value="PRK09570.1"/>
    <property type="match status" value="1"/>
</dbReference>
<dbReference type="InterPro" id="IPR014381">
    <property type="entry name" value="Arch_Rpo5/euc_Rpb5"/>
</dbReference>
<comment type="subcellular location">
    <subcellularLocation>
        <location evidence="1">Nucleus</location>
    </subcellularLocation>
</comment>